<dbReference type="EMBL" id="PKMF04000340">
    <property type="protein sequence ID" value="KAK7836938.1"/>
    <property type="molecule type" value="Genomic_DNA"/>
</dbReference>
<dbReference type="Proteomes" id="UP000237347">
    <property type="component" value="Unassembled WGS sequence"/>
</dbReference>
<gene>
    <name evidence="2" type="ORF">CFP56_021851</name>
</gene>
<dbReference type="AlphaFoldDB" id="A0AAW0KEE9"/>
<proteinExistence type="predicted"/>
<sequence length="115" mass="13229">MRPSRFSMHYGVTNNFHRVRIDVSKPLSRGRRVVPEEGTKTWVSFKYEKLTNFCYWCGMVTHDEKDCEKWLAGNCSNRQNQQEYGAWLQAIPFNLGRSPYMTVSGMGDGLGGAKE</sequence>
<comment type="caution">
    <text evidence="2">The sequence shown here is derived from an EMBL/GenBank/DDBJ whole genome shotgun (WGS) entry which is preliminary data.</text>
</comment>
<organism evidence="2 3">
    <name type="scientific">Quercus suber</name>
    <name type="common">Cork oak</name>
    <dbReference type="NCBI Taxonomy" id="58331"/>
    <lineage>
        <taxon>Eukaryota</taxon>
        <taxon>Viridiplantae</taxon>
        <taxon>Streptophyta</taxon>
        <taxon>Embryophyta</taxon>
        <taxon>Tracheophyta</taxon>
        <taxon>Spermatophyta</taxon>
        <taxon>Magnoliopsida</taxon>
        <taxon>eudicotyledons</taxon>
        <taxon>Gunneridae</taxon>
        <taxon>Pentapetalae</taxon>
        <taxon>rosids</taxon>
        <taxon>fabids</taxon>
        <taxon>Fagales</taxon>
        <taxon>Fagaceae</taxon>
        <taxon>Quercus</taxon>
    </lineage>
</organism>
<evidence type="ECO:0000259" key="1">
    <source>
        <dbReference type="Pfam" id="PF14392"/>
    </source>
</evidence>
<accession>A0AAW0KEE9</accession>
<feature type="domain" description="Zinc knuckle CX2CX4HX4C" evidence="1">
    <location>
        <begin position="21"/>
        <end position="69"/>
    </location>
</feature>
<name>A0AAW0KEE9_QUESU</name>
<evidence type="ECO:0000313" key="2">
    <source>
        <dbReference type="EMBL" id="KAK7836938.1"/>
    </source>
</evidence>
<dbReference type="InterPro" id="IPR025836">
    <property type="entry name" value="Zn_knuckle_CX2CX4HX4C"/>
</dbReference>
<protein>
    <recommendedName>
        <fullName evidence="1">Zinc knuckle CX2CX4HX4C domain-containing protein</fullName>
    </recommendedName>
</protein>
<dbReference type="Pfam" id="PF14392">
    <property type="entry name" value="zf-CCHC_4"/>
    <property type="match status" value="1"/>
</dbReference>
<keyword evidence="3" id="KW-1185">Reference proteome</keyword>
<reference evidence="2 3" key="1">
    <citation type="journal article" date="2018" name="Sci. Data">
        <title>The draft genome sequence of cork oak.</title>
        <authorList>
            <person name="Ramos A.M."/>
            <person name="Usie A."/>
            <person name="Barbosa P."/>
            <person name="Barros P.M."/>
            <person name="Capote T."/>
            <person name="Chaves I."/>
            <person name="Simoes F."/>
            <person name="Abreu I."/>
            <person name="Carrasquinho I."/>
            <person name="Faro C."/>
            <person name="Guimaraes J.B."/>
            <person name="Mendonca D."/>
            <person name="Nobrega F."/>
            <person name="Rodrigues L."/>
            <person name="Saibo N.J.M."/>
            <person name="Varela M.C."/>
            <person name="Egas C."/>
            <person name="Matos J."/>
            <person name="Miguel C.M."/>
            <person name="Oliveira M.M."/>
            <person name="Ricardo C.P."/>
            <person name="Goncalves S."/>
        </authorList>
    </citation>
    <scope>NUCLEOTIDE SEQUENCE [LARGE SCALE GENOMIC DNA]</scope>
    <source>
        <strain evidence="3">cv. HL8</strain>
    </source>
</reference>
<evidence type="ECO:0000313" key="3">
    <source>
        <dbReference type="Proteomes" id="UP000237347"/>
    </source>
</evidence>